<feature type="compositionally biased region" description="Polar residues" evidence="2">
    <location>
        <begin position="2262"/>
        <end position="2273"/>
    </location>
</feature>
<feature type="compositionally biased region" description="Acidic residues" evidence="2">
    <location>
        <begin position="503"/>
        <end position="514"/>
    </location>
</feature>
<feature type="compositionally biased region" description="Basic and acidic residues" evidence="2">
    <location>
        <begin position="631"/>
        <end position="648"/>
    </location>
</feature>
<feature type="compositionally biased region" description="Polar residues" evidence="2">
    <location>
        <begin position="1895"/>
        <end position="1909"/>
    </location>
</feature>
<feature type="compositionally biased region" description="Polar residues" evidence="2">
    <location>
        <begin position="1038"/>
        <end position="1057"/>
    </location>
</feature>
<feature type="compositionally biased region" description="Basic and acidic residues" evidence="2">
    <location>
        <begin position="1752"/>
        <end position="1770"/>
    </location>
</feature>
<feature type="compositionally biased region" description="Polar residues" evidence="2">
    <location>
        <begin position="2587"/>
        <end position="2600"/>
    </location>
</feature>
<feature type="compositionally biased region" description="Basic and acidic residues" evidence="2">
    <location>
        <begin position="2170"/>
        <end position="2179"/>
    </location>
</feature>
<feature type="compositionally biased region" description="Low complexity" evidence="2">
    <location>
        <begin position="1661"/>
        <end position="1675"/>
    </location>
</feature>
<feature type="region of interest" description="Disordered" evidence="2">
    <location>
        <begin position="1588"/>
        <end position="1853"/>
    </location>
</feature>
<evidence type="ECO:0000313" key="3">
    <source>
        <dbReference type="EMBL" id="KAL0281450.1"/>
    </source>
</evidence>
<feature type="compositionally biased region" description="Acidic residues" evidence="2">
    <location>
        <begin position="365"/>
        <end position="377"/>
    </location>
</feature>
<feature type="region of interest" description="Disordered" evidence="2">
    <location>
        <begin position="602"/>
        <end position="648"/>
    </location>
</feature>
<feature type="region of interest" description="Disordered" evidence="2">
    <location>
        <begin position="268"/>
        <end position="290"/>
    </location>
</feature>
<feature type="compositionally biased region" description="Low complexity" evidence="2">
    <location>
        <begin position="1339"/>
        <end position="1352"/>
    </location>
</feature>
<feature type="compositionally biased region" description="Polar residues" evidence="2">
    <location>
        <begin position="1529"/>
        <end position="1538"/>
    </location>
</feature>
<proteinExistence type="predicted"/>
<feature type="region of interest" description="Disordered" evidence="2">
    <location>
        <begin position="1276"/>
        <end position="1570"/>
    </location>
</feature>
<feature type="compositionally biased region" description="Basic and acidic residues" evidence="2">
    <location>
        <begin position="268"/>
        <end position="277"/>
    </location>
</feature>
<feature type="coiled-coil region" evidence="1">
    <location>
        <begin position="655"/>
        <end position="689"/>
    </location>
</feature>
<feature type="compositionally biased region" description="Basic and acidic residues" evidence="2">
    <location>
        <begin position="515"/>
        <end position="525"/>
    </location>
</feature>
<feature type="region of interest" description="Disordered" evidence="2">
    <location>
        <begin position="485"/>
        <end position="525"/>
    </location>
</feature>
<feature type="compositionally biased region" description="Low complexity" evidence="2">
    <location>
        <begin position="1076"/>
        <end position="1093"/>
    </location>
</feature>
<feature type="compositionally biased region" description="Basic and acidic residues" evidence="2">
    <location>
        <begin position="1676"/>
        <end position="1702"/>
    </location>
</feature>
<feature type="compositionally biased region" description="Basic and acidic residues" evidence="2">
    <location>
        <begin position="402"/>
        <end position="411"/>
    </location>
</feature>
<feature type="region of interest" description="Disordered" evidence="2">
    <location>
        <begin position="175"/>
        <end position="202"/>
    </location>
</feature>
<sequence length="2627" mass="292994">MHPLHVGSSPSEAPQEADERASYEDRKKFWEEMTTSQSSDSGTELRSRERAEPVSKPEKVRTPEDVGFVKNLTEIYSEKIAAGEIVMPAIPRPKSGNLRDLIEPDGTQQDGTVIATYLRKEGSSDTSAVLELEAELEEETMITEKRLTHGSSVDSEKEFLYKYGEESVAFDNSGFLEEDEYDPSAGDRKVSEETFRKRPPPVSLRKSIYERSMSLPAEDVYESTAGAKAKKRSFEAEMKKEIVVEQLMTQVEEECSTEHKSIREYATETVRSAEKADASTAGTEVKTTERTEIKETAATIVDDLLVKGAKMIGERAAGGILGKVIQKVDSTEVKQKSTKKEEEAVPAITVTLTGKKQTETASLGESEDTQSESDVTPEDARVVDNGEAPWDASGTQSGGISPKDDFDIIRDRLPGETGIGRWIGQEDLSQQIWEKEDIDSSCFKMETKWERTRSESASPKEPFVCTPEEHYPDTVWEVPVQEHLESEEITHDIPIEKQVIIEKDEEEEEEEEEEKPQKEDKITEEEAREIAEEVLEYIELEVENRASILITDIDDLQEPRNQVTEYLRQLAGEKNLDDDEIQLIQSVLAQKHKDQMMKLRDKEIIGSSQEITDEDLRSTEAETDTSPVESQMERYEVETDEPKTKDEDMKKLRDVEIVDRTIAEVKESLEAAQEELIEQRKKKQNEILKKESPSEFEFKGINIDRKYDHGFDSSEWRSMKDYETIDEEGDRTTEKIESTTRSDLYKEEIVQGISEKVTKITEASRKDTEIDESVEKKEEIAGLAKSERVTQISDKAVKDSVSKSDMAERTLKERDKTGSEVQEISDEFIRIEKHHTENVRDEHEEAQRLQKESTLETRDERTKDVTEHVKERTVKEEKEESSSESETKSGGVTERVQSSHKTFKTEETTMTTFKSVSSEEKLKELEIPPEGIVLKKFGAHAYSSEDSPRSVDDTAKSSGGEEVLSSSPSVERRDVTRTEIKMRQSKGLLPKGDRKSGTDLEPYSSSGESHYHSCELVSSRPCSSDVEALIAGVGGTGSSEYESALSQISSRQTTSGDYHTAVSSLSSRESIKSLDSESSGHLASIEISSEASETLIPSASELDKDLEMSGAILLDDDSPDMMEDKKTRPPPQYVTQTSAPAAVLRRSVDEDFEVISESEIVSWTGEVSEDEGTEAATAATEDMVVDGEDRPQKMKRSHEMTFQPEPRPIVVSGSVDTPSEQATEKFPYGSSVDESITSNQDDKFGSSLEETGSILSMSLSTASETSAVRTVIEQHHTDSEKMDASLTISGTSVDSGSREEIDNLPLTQEMSTSTVVSSLGKKTASVTITTSTANDQGITSVSTQVTSVSRKSSMVDEAKSDSDSSSSRAKPHESVSQANGPTQVDYVPEYDEIESTKSKKSQGHRRKESTSSFVPTMRWTVTQTKTVKRDSREDDSSEESEKYAGMLTEKEVKNDEKKEADDSEKPEESTEDEPKDLDGRRPVSSVPSEDQPDSEFSDLVKQGSSETEPFERPATPEPEEFENKDDTPEFSSEAQASVTELEMEYSGAYSRRDEYASHVSPIREEKVGIQYPEPDMTDRAEIDSVAHSGQLPAENIVAEKHELETREKEITKKMREDASPGDIPDITVTEHMTPLLDRNFHYPDLENEERERKATQSTTPDTDVSSRASSSTSTDQGREYVLEDVSSDRVIKEDSDMEDKQTEFSVSVTDRTVLERSVIQEEDEEASDSPNSDSFEMLDKPDITDEYVIIEEVGREAQEHDQEGKGVRIDVRKRKPQKKSSEEKEEELIPSPPAPATKMTDLRYYPGDEDAGPFQFESDSPPVATSRQVDRLKKKSSKEEESDSDVDQQIEENKKWMEMQFQGEQAAKIIGYPYEMEGARGFLEDIKEEEYGELDSSSKIGSMGSQKESIGSFGSVKDSFSSTPDYELIAGKKFFTRSGDHDDVSMSSLQEFELIEKKILLENGKKSGSSSSQDSLSSKKLGTSSKSGQGDDLSVGSLREFENLEKACVTVVKMERKAKEEEAILSEIDEGHESQISESESCETVSGVVREKPESDTEDFDKRMFEIDEIIRQAQTNVERFADLRALDKTESVGRGDSLEEVAKVPDLELDAPLYGKSSFEQRSGEKQVGYSTQVVTKKKVQQWRESELSEGSDLLEPKSKVKSVSSDSLETRTSERFDTISMDSFDMQLDRLKTKTESIGDGSDIGDRKIPDLMEDEEAKSHEKGRESSSSGRDGDYSSSGREDAGDHQRPPPRADFMLGSTDSLDPSSSTATHATYQYETDSVMSSSFTSGGSNTMVSSMDNLAGIEDFGTGKTGVWFETVGVPGTEPFVTEIIEPLEDGTYSHIVHRRTETVPDAKKIVFRGPDAEKSLQGYLESLPPEEEVTETREEDEHGNIHVRKVVRRRVVLRPGEEPGATGAFVETLRTGRTDPIVSETIYPSGEEGFSHTIHRSVEMAPDVKKIVFRGPDADRALEEFVEGFDPGEEVVETEEVDEDGNVHVKRVVQRRLVMTSDEARGMTGSQIADYFRNFGETAFAPGQQTRAEGDDPRSRDPRDPPSSLGQSLTRAHVQQLRLTGKEDDDGEFSSKGTAKVESQSSAAQKEADEGEIDQQLDRALETPYTGQKKQ</sequence>
<gene>
    <name evidence="3" type="ORF">PYX00_002435</name>
</gene>
<feature type="compositionally biased region" description="Acidic residues" evidence="2">
    <location>
        <begin position="1461"/>
        <end position="1475"/>
    </location>
</feature>
<feature type="compositionally biased region" description="Basic and acidic residues" evidence="2">
    <location>
        <begin position="1597"/>
        <end position="1618"/>
    </location>
</feature>
<feature type="region of interest" description="Disordered" evidence="2">
    <location>
        <begin position="330"/>
        <end position="411"/>
    </location>
</feature>
<feature type="compositionally biased region" description="Basic and acidic residues" evidence="2">
    <location>
        <begin position="485"/>
        <end position="502"/>
    </location>
</feature>
<feature type="compositionally biased region" description="Basic and acidic residues" evidence="2">
    <location>
        <begin position="795"/>
        <end position="818"/>
    </location>
</feature>
<feature type="compositionally biased region" description="Basic and acidic residues" evidence="2">
    <location>
        <begin position="1353"/>
        <end position="1362"/>
    </location>
</feature>
<feature type="compositionally biased region" description="Polar residues" evidence="2">
    <location>
        <begin position="1324"/>
        <end position="1338"/>
    </location>
</feature>
<feature type="compositionally biased region" description="Polar residues" evidence="2">
    <location>
        <begin position="1305"/>
        <end position="1317"/>
    </location>
</feature>
<feature type="compositionally biased region" description="Basic residues" evidence="2">
    <location>
        <begin position="1398"/>
        <end position="1407"/>
    </location>
</feature>
<feature type="compositionally biased region" description="Basic and acidic residues" evidence="2">
    <location>
        <begin position="2189"/>
        <end position="2199"/>
    </location>
</feature>
<feature type="region of interest" description="Disordered" evidence="2">
    <location>
        <begin position="1"/>
        <end position="68"/>
    </location>
</feature>
<feature type="compositionally biased region" description="Basic and acidic residues" evidence="2">
    <location>
        <begin position="1638"/>
        <end position="1654"/>
    </location>
</feature>
<feature type="compositionally biased region" description="Basic and acidic residues" evidence="2">
    <location>
        <begin position="17"/>
        <end position="31"/>
    </location>
</feature>
<keyword evidence="1" id="KW-0175">Coiled coil</keyword>
<feature type="compositionally biased region" description="Basic and acidic residues" evidence="2">
    <location>
        <begin position="185"/>
        <end position="196"/>
    </location>
</feature>
<feature type="compositionally biased region" description="Basic and acidic residues" evidence="2">
    <location>
        <begin position="946"/>
        <end position="955"/>
    </location>
</feature>
<feature type="region of interest" description="Disordered" evidence="2">
    <location>
        <begin position="2027"/>
        <end position="2058"/>
    </location>
</feature>
<feature type="compositionally biased region" description="Low complexity" evidence="2">
    <location>
        <begin position="1966"/>
        <end position="1988"/>
    </location>
</feature>
<feature type="compositionally biased region" description="Polar residues" evidence="2">
    <location>
        <begin position="33"/>
        <end position="42"/>
    </location>
</feature>
<feature type="region of interest" description="Disordered" evidence="2">
    <location>
        <begin position="1894"/>
        <end position="1918"/>
    </location>
</feature>
<comment type="caution">
    <text evidence="3">The sequence shown here is derived from an EMBL/GenBank/DDBJ whole genome shotgun (WGS) entry which is preliminary data.</text>
</comment>
<feature type="compositionally biased region" description="Basic and acidic residues" evidence="2">
    <location>
        <begin position="1550"/>
        <end position="1567"/>
    </location>
</feature>
<protein>
    <submittedName>
        <fullName evidence="3">Uncharacterized protein</fullName>
    </submittedName>
</protein>
<feature type="compositionally biased region" description="Basic and acidic residues" evidence="2">
    <location>
        <begin position="2544"/>
        <end position="2556"/>
    </location>
</feature>
<feature type="compositionally biased region" description="Basic and acidic residues" evidence="2">
    <location>
        <begin position="970"/>
        <end position="982"/>
    </location>
</feature>
<feature type="region of interest" description="Disordered" evidence="2">
    <location>
        <begin position="795"/>
        <end position="921"/>
    </location>
</feature>
<organism evidence="3">
    <name type="scientific">Menopon gallinae</name>
    <name type="common">poultry shaft louse</name>
    <dbReference type="NCBI Taxonomy" id="328185"/>
    <lineage>
        <taxon>Eukaryota</taxon>
        <taxon>Metazoa</taxon>
        <taxon>Ecdysozoa</taxon>
        <taxon>Arthropoda</taxon>
        <taxon>Hexapoda</taxon>
        <taxon>Insecta</taxon>
        <taxon>Pterygota</taxon>
        <taxon>Neoptera</taxon>
        <taxon>Paraneoptera</taxon>
        <taxon>Psocodea</taxon>
        <taxon>Troctomorpha</taxon>
        <taxon>Phthiraptera</taxon>
        <taxon>Amblycera</taxon>
        <taxon>Menoponidae</taxon>
        <taxon>Menopon</taxon>
    </lineage>
</organism>
<feature type="compositionally biased region" description="Polar residues" evidence="2">
    <location>
        <begin position="1286"/>
        <end position="1295"/>
    </location>
</feature>
<feature type="region of interest" description="Disordered" evidence="2">
    <location>
        <begin position="1163"/>
        <end position="1247"/>
    </location>
</feature>
<feature type="compositionally biased region" description="Polar residues" evidence="2">
    <location>
        <begin position="1410"/>
        <end position="1425"/>
    </location>
</feature>
<feature type="region of interest" description="Disordered" evidence="2">
    <location>
        <begin position="2536"/>
        <end position="2627"/>
    </location>
</feature>
<reference evidence="3" key="1">
    <citation type="journal article" date="2024" name="Gigascience">
        <title>Chromosome-level genome of the poultry shaft louse Menopon gallinae provides insight into the host-switching and adaptive evolution of parasitic lice.</title>
        <authorList>
            <person name="Xu Y."/>
            <person name="Ma L."/>
            <person name="Liu S."/>
            <person name="Liang Y."/>
            <person name="Liu Q."/>
            <person name="He Z."/>
            <person name="Tian L."/>
            <person name="Duan Y."/>
            <person name="Cai W."/>
            <person name="Li H."/>
            <person name="Song F."/>
        </authorList>
    </citation>
    <scope>NUCLEOTIDE SEQUENCE</scope>
    <source>
        <strain evidence="3">Cailab_2023a</strain>
    </source>
</reference>
<feature type="compositionally biased region" description="Basic and acidic residues" evidence="2">
    <location>
        <begin position="2220"/>
        <end position="2251"/>
    </location>
</feature>
<feature type="compositionally biased region" description="Acidic residues" evidence="2">
    <location>
        <begin position="1840"/>
        <end position="1850"/>
    </location>
</feature>
<feature type="compositionally biased region" description="Basic and acidic residues" evidence="2">
    <location>
        <begin position="827"/>
        <end position="887"/>
    </location>
</feature>
<feature type="region of interest" description="Disordered" evidence="2">
    <location>
        <begin position="1034"/>
        <end position="1102"/>
    </location>
</feature>
<name>A0AAW2IGT3_9NEOP</name>
<feature type="compositionally biased region" description="Polar residues" evidence="2">
    <location>
        <begin position="350"/>
        <end position="363"/>
    </location>
</feature>
<evidence type="ECO:0000256" key="1">
    <source>
        <dbReference type="SAM" id="Coils"/>
    </source>
</evidence>
<feature type="region of interest" description="Disordered" evidence="2">
    <location>
        <begin position="2140"/>
        <end position="2273"/>
    </location>
</feature>
<feature type="compositionally biased region" description="Basic and acidic residues" evidence="2">
    <location>
        <begin position="43"/>
        <end position="64"/>
    </location>
</feature>
<evidence type="ECO:0000256" key="2">
    <source>
        <dbReference type="SAM" id="MobiDB-lite"/>
    </source>
</evidence>
<feature type="compositionally biased region" description="Basic and acidic residues" evidence="2">
    <location>
        <begin position="330"/>
        <end position="343"/>
    </location>
</feature>
<feature type="compositionally biased region" description="Basic and acidic residues" evidence="2">
    <location>
        <begin position="1427"/>
        <end position="1460"/>
    </location>
</feature>
<feature type="compositionally biased region" description="Basic and acidic residues" evidence="2">
    <location>
        <begin position="2049"/>
        <end position="2058"/>
    </location>
</feature>
<feature type="region of interest" description="Disordered" evidence="2">
    <location>
        <begin position="1114"/>
        <end position="1141"/>
    </location>
</feature>
<feature type="region of interest" description="Disordered" evidence="2">
    <location>
        <begin position="940"/>
        <end position="1017"/>
    </location>
</feature>
<feature type="region of interest" description="Disordered" evidence="2">
    <location>
        <begin position="1963"/>
        <end position="1995"/>
    </location>
</feature>
<dbReference type="EMBL" id="JARGDH010000001">
    <property type="protein sequence ID" value="KAL0281450.1"/>
    <property type="molecule type" value="Genomic_DNA"/>
</dbReference>
<accession>A0AAW2IGT3</accession>